<evidence type="ECO:0000313" key="2">
    <source>
        <dbReference type="EMBL" id="KRN57325.1"/>
    </source>
</evidence>
<evidence type="ECO:0000259" key="1">
    <source>
        <dbReference type="Pfam" id="PF14021"/>
    </source>
</evidence>
<dbReference type="EMBL" id="JQBS01000007">
    <property type="protein sequence ID" value="KRN57325.1"/>
    <property type="molecule type" value="Genomic_DNA"/>
</dbReference>
<evidence type="ECO:0000313" key="3">
    <source>
        <dbReference type="Proteomes" id="UP000051658"/>
    </source>
</evidence>
<dbReference type="Pfam" id="PF14021">
    <property type="entry name" value="TNT"/>
    <property type="match status" value="1"/>
</dbReference>
<dbReference type="InterPro" id="IPR025331">
    <property type="entry name" value="TNT"/>
</dbReference>
<organism evidence="2 3">
    <name type="scientific">Carnobacterium divergens DSM 20623</name>
    <dbReference type="NCBI Taxonomy" id="1449336"/>
    <lineage>
        <taxon>Bacteria</taxon>
        <taxon>Bacillati</taxon>
        <taxon>Bacillota</taxon>
        <taxon>Bacilli</taxon>
        <taxon>Lactobacillales</taxon>
        <taxon>Carnobacteriaceae</taxon>
        <taxon>Carnobacterium</taxon>
    </lineage>
</organism>
<dbReference type="Proteomes" id="UP000051658">
    <property type="component" value="Unassembled WGS sequence"/>
</dbReference>
<proteinExistence type="predicted"/>
<comment type="caution">
    <text evidence="2">The sequence shown here is derived from an EMBL/GenBank/DDBJ whole genome shotgun (WGS) entry which is preliminary data.</text>
</comment>
<dbReference type="PATRIC" id="fig|1449336.4.peg.313"/>
<dbReference type="GO" id="GO:0050135">
    <property type="term" value="F:NADP+ nucleosidase activity"/>
    <property type="evidence" value="ECO:0007669"/>
    <property type="project" value="InterPro"/>
</dbReference>
<gene>
    <name evidence="2" type="ORF">IV74_GL000307</name>
</gene>
<name>A0A0R2I7N9_CARDV</name>
<dbReference type="AlphaFoldDB" id="A0A0R2I7N9"/>
<dbReference type="eggNOG" id="ENOG50331ZC">
    <property type="taxonomic scope" value="Bacteria"/>
</dbReference>
<protein>
    <recommendedName>
        <fullName evidence="1">TNT domain-containing protein</fullName>
    </recommendedName>
</protein>
<keyword evidence="3" id="KW-1185">Reference proteome</keyword>
<reference evidence="2 3" key="1">
    <citation type="journal article" date="2015" name="Genome Announc.">
        <title>Expanding the biotechnology potential of lactobacilli through comparative genomics of 213 strains and associated genera.</title>
        <authorList>
            <person name="Sun Z."/>
            <person name="Harris H.M."/>
            <person name="McCann A."/>
            <person name="Guo C."/>
            <person name="Argimon S."/>
            <person name="Zhang W."/>
            <person name="Yang X."/>
            <person name="Jeffery I.B."/>
            <person name="Cooney J.C."/>
            <person name="Kagawa T.F."/>
            <person name="Liu W."/>
            <person name="Song Y."/>
            <person name="Salvetti E."/>
            <person name="Wrobel A."/>
            <person name="Rasinkangas P."/>
            <person name="Parkhill J."/>
            <person name="Rea M.C."/>
            <person name="O'Sullivan O."/>
            <person name="Ritari J."/>
            <person name="Douillard F.P."/>
            <person name="Paul Ross R."/>
            <person name="Yang R."/>
            <person name="Briner A.E."/>
            <person name="Felis G.E."/>
            <person name="de Vos W.M."/>
            <person name="Barrangou R."/>
            <person name="Klaenhammer T.R."/>
            <person name="Caufield P.W."/>
            <person name="Cui Y."/>
            <person name="Zhang H."/>
            <person name="O'Toole P.W."/>
        </authorList>
    </citation>
    <scope>NUCLEOTIDE SEQUENCE [LARGE SCALE GENOMIC DNA]</scope>
    <source>
        <strain evidence="2 3">DSM 20623</strain>
    </source>
</reference>
<sequence length="223" mass="24532">MGDYLIAKGATKAVKAMKKPKSGKVGSEVEGGKKASGIDKGFKLEKTILENGEIAYKSASGELVRSSKYLDEFGNIKWPEADGFIVDKFGNAIKYDANLKKGQIIDRYGNTGGRFTSPVDNGKLLDYNSRGLPYPESAKTYHQYEFTQDINIKTVRKAYDNLPSSIRDELDDAMKNYGFSLDDIANPQKGTIAEVFGSGGGTQIELGTTVNWYEKLSLIKEIK</sequence>
<accession>A0A0R2I7N9</accession>
<feature type="domain" description="TNT" evidence="1">
    <location>
        <begin position="99"/>
        <end position="153"/>
    </location>
</feature>